<comment type="caution">
    <text evidence="2">The sequence shown here is derived from an EMBL/GenBank/DDBJ whole genome shotgun (WGS) entry which is preliminary data.</text>
</comment>
<keyword evidence="3" id="KW-1185">Reference proteome</keyword>
<name>A0ABS7XCP5_9GAMM</name>
<dbReference type="Pfam" id="PF14346">
    <property type="entry name" value="DUF4398"/>
    <property type="match status" value="1"/>
</dbReference>
<sequence>MKTPNFEQWFTVKPLCAPTIGKGWLVLAAATMLTACASAPESPSSELLAAERAIGNAERAQVIRYTSIELNTARTELNAARSAVTAKNMPQAQRLALQAQLIAELALARAELLKAQAVNQDMQQSIDALQQEAQRNLSGVKP</sequence>
<evidence type="ECO:0000313" key="3">
    <source>
        <dbReference type="Proteomes" id="UP000663814"/>
    </source>
</evidence>
<proteinExistence type="predicted"/>
<dbReference type="Gene3D" id="1.20.1270.390">
    <property type="match status" value="1"/>
</dbReference>
<dbReference type="InterPro" id="IPR025511">
    <property type="entry name" value="DUF4398"/>
</dbReference>
<dbReference type="Proteomes" id="UP000663814">
    <property type="component" value="Unassembled WGS sequence"/>
</dbReference>
<gene>
    <name evidence="2" type="ORF">I4W93_017195</name>
</gene>
<dbReference type="EMBL" id="JAERPS020000007">
    <property type="protein sequence ID" value="MBZ9613331.1"/>
    <property type="molecule type" value="Genomic_DNA"/>
</dbReference>
<evidence type="ECO:0000259" key="1">
    <source>
        <dbReference type="Pfam" id="PF14346"/>
    </source>
</evidence>
<accession>A0ABS7XCP5</accession>
<organism evidence="2 3">
    <name type="scientific">Rheinheimera maricola</name>
    <dbReference type="NCBI Taxonomy" id="2793282"/>
    <lineage>
        <taxon>Bacteria</taxon>
        <taxon>Pseudomonadati</taxon>
        <taxon>Pseudomonadota</taxon>
        <taxon>Gammaproteobacteria</taxon>
        <taxon>Chromatiales</taxon>
        <taxon>Chromatiaceae</taxon>
        <taxon>Rheinheimera</taxon>
    </lineage>
</organism>
<dbReference type="RefSeq" id="WP_205312230.1">
    <property type="nucleotide sequence ID" value="NZ_JAERPS020000007.1"/>
</dbReference>
<reference evidence="2 3" key="2">
    <citation type="submission" date="2021-08" db="EMBL/GenBank/DDBJ databases">
        <title>Rheinheimera aquimaris sp. nov., isolated from seawater of the East Sea in Korea.</title>
        <authorList>
            <person name="Kim K.H."/>
            <person name="Wenting R."/>
            <person name="Kim K.R."/>
            <person name="Jeon C.O."/>
        </authorList>
    </citation>
    <scope>NUCLEOTIDE SEQUENCE [LARGE SCALE GENOMIC DNA]</scope>
    <source>
        <strain evidence="2 3">MA-13</strain>
    </source>
</reference>
<protein>
    <submittedName>
        <fullName evidence="2">DUF4398 domain-containing protein</fullName>
    </submittedName>
</protein>
<feature type="domain" description="DUF4398" evidence="1">
    <location>
        <begin position="46"/>
        <end position="120"/>
    </location>
</feature>
<reference evidence="2 3" key="1">
    <citation type="submission" date="2020-12" db="EMBL/GenBank/DDBJ databases">
        <authorList>
            <person name="Ruan W."/>
            <person name="Khan S.A."/>
            <person name="Jeon C.O."/>
        </authorList>
    </citation>
    <scope>NUCLEOTIDE SEQUENCE [LARGE SCALE GENOMIC DNA]</scope>
    <source>
        <strain evidence="2 3">MA-13</strain>
    </source>
</reference>
<evidence type="ECO:0000313" key="2">
    <source>
        <dbReference type="EMBL" id="MBZ9613331.1"/>
    </source>
</evidence>